<evidence type="ECO:0000256" key="3">
    <source>
        <dbReference type="ARBA" id="ARBA00022679"/>
    </source>
</evidence>
<keyword evidence="8" id="KW-0449">Lipoprotein</keyword>
<dbReference type="RefSeq" id="WP_129606204.1">
    <property type="nucleotide sequence ID" value="NZ_SBLB01000012.1"/>
</dbReference>
<dbReference type="PANTHER" id="PTHR30589">
    <property type="entry name" value="PROLIPOPROTEIN DIACYLGLYCERYL TRANSFERASE"/>
    <property type="match status" value="1"/>
</dbReference>
<dbReference type="NCBIfam" id="TIGR00544">
    <property type="entry name" value="lgt"/>
    <property type="match status" value="1"/>
</dbReference>
<keyword evidence="9" id="KW-1185">Reference proteome</keyword>
<dbReference type="PANTHER" id="PTHR30589:SF0">
    <property type="entry name" value="PHOSPHATIDYLGLYCEROL--PROLIPOPROTEIN DIACYLGLYCERYL TRANSFERASE"/>
    <property type="match status" value="1"/>
</dbReference>
<dbReference type="EC" id="2.5.1.145" evidence="7"/>
<feature type="transmembrane region" description="Helical" evidence="7">
    <location>
        <begin position="178"/>
        <end position="196"/>
    </location>
</feature>
<feature type="binding site" evidence="7">
    <location>
        <position position="142"/>
    </location>
    <ligand>
        <name>a 1,2-diacyl-sn-glycero-3-phospho-(1'-sn-glycerol)</name>
        <dbReference type="ChEBI" id="CHEBI:64716"/>
    </ligand>
</feature>
<keyword evidence="6 7" id="KW-0472">Membrane</keyword>
<dbReference type="GO" id="GO:0042158">
    <property type="term" value="P:lipoprotein biosynthetic process"/>
    <property type="evidence" value="ECO:0007669"/>
    <property type="project" value="UniProtKB-UniRule"/>
</dbReference>
<comment type="subcellular location">
    <subcellularLocation>
        <location evidence="7">Cell membrane</location>
        <topology evidence="7">Multi-pass membrane protein</topology>
    </subcellularLocation>
</comment>
<reference evidence="8 9" key="1">
    <citation type="submission" date="2019-01" db="EMBL/GenBank/DDBJ databases">
        <title>Spirosoma flava sp. nov., a propanil-degrading bacterium isolated from herbicide-contaminated soil.</title>
        <authorList>
            <person name="Zhang L."/>
            <person name="Jiang J.-D."/>
        </authorList>
    </citation>
    <scope>NUCLEOTIDE SEQUENCE [LARGE SCALE GENOMIC DNA]</scope>
    <source>
        <strain evidence="8 9">TY50</strain>
    </source>
</reference>
<dbReference type="InterPro" id="IPR001640">
    <property type="entry name" value="Lgt"/>
</dbReference>
<keyword evidence="5 7" id="KW-1133">Transmembrane helix</keyword>
<sequence length="280" mass="31417">MLSYITWTVTPDIVQIGPFAISWYGVFFALSFLIGSQLISSIFRQEGKPASDVDSLLIYMVVSTVVGARLGHFLFYEPATLWQHPLEVILPPYRGLASHGAAIGILTGLLLYVRSRRSRGQSFLWVADRIAIVVALSGFFIRLGNLMNSEIVGRPTTLPWGVVFVNNTEYAPVARHPAQLYEALTCLLLFGVLLTMWRRTKRETPQGLLLGIFFVWVFTLRFGYEFLKENQVAFENQMPLNVGQLLSIPAIMLGIYLIVKSLVTEQRNHQAASHAPLTKT</sequence>
<protein>
    <recommendedName>
        <fullName evidence="7">Phosphatidylglycerol--prolipoprotein diacylglyceryl transferase</fullName>
        <ecNumber evidence="7">2.5.1.145</ecNumber>
    </recommendedName>
</protein>
<evidence type="ECO:0000256" key="1">
    <source>
        <dbReference type="ARBA" id="ARBA00007150"/>
    </source>
</evidence>
<evidence type="ECO:0000256" key="2">
    <source>
        <dbReference type="ARBA" id="ARBA00022475"/>
    </source>
</evidence>
<dbReference type="GO" id="GO:0008961">
    <property type="term" value="F:phosphatidylglycerol-prolipoprotein diacylglyceryl transferase activity"/>
    <property type="evidence" value="ECO:0007669"/>
    <property type="project" value="UniProtKB-UniRule"/>
</dbReference>
<feature type="transmembrane region" description="Helical" evidence="7">
    <location>
        <begin position="56"/>
        <end position="76"/>
    </location>
</feature>
<comment type="similarity">
    <text evidence="1 7">Belongs to the Lgt family.</text>
</comment>
<evidence type="ECO:0000256" key="7">
    <source>
        <dbReference type="HAMAP-Rule" id="MF_01147"/>
    </source>
</evidence>
<feature type="transmembrane region" description="Helical" evidence="7">
    <location>
        <begin position="208"/>
        <end position="227"/>
    </location>
</feature>
<comment type="catalytic activity">
    <reaction evidence="7">
        <text>L-cysteinyl-[prolipoprotein] + a 1,2-diacyl-sn-glycero-3-phospho-(1'-sn-glycerol) = an S-1,2-diacyl-sn-glyceryl-L-cysteinyl-[prolipoprotein] + sn-glycerol 1-phosphate + H(+)</text>
        <dbReference type="Rhea" id="RHEA:56712"/>
        <dbReference type="Rhea" id="RHEA-COMP:14679"/>
        <dbReference type="Rhea" id="RHEA-COMP:14680"/>
        <dbReference type="ChEBI" id="CHEBI:15378"/>
        <dbReference type="ChEBI" id="CHEBI:29950"/>
        <dbReference type="ChEBI" id="CHEBI:57685"/>
        <dbReference type="ChEBI" id="CHEBI:64716"/>
        <dbReference type="ChEBI" id="CHEBI:140658"/>
        <dbReference type="EC" id="2.5.1.145"/>
    </reaction>
</comment>
<dbReference type="EMBL" id="SBLB01000012">
    <property type="protein sequence ID" value="RYC66739.1"/>
    <property type="molecule type" value="Genomic_DNA"/>
</dbReference>
<evidence type="ECO:0000256" key="5">
    <source>
        <dbReference type="ARBA" id="ARBA00022989"/>
    </source>
</evidence>
<dbReference type="GO" id="GO:0005886">
    <property type="term" value="C:plasma membrane"/>
    <property type="evidence" value="ECO:0007669"/>
    <property type="project" value="UniProtKB-SubCell"/>
</dbReference>
<dbReference type="UniPathway" id="UPA00664"/>
<keyword evidence="2 7" id="KW-1003">Cell membrane</keyword>
<feature type="transmembrane region" description="Helical" evidence="7">
    <location>
        <begin position="96"/>
        <end position="113"/>
    </location>
</feature>
<comment type="caution">
    <text evidence="8">The sequence shown here is derived from an EMBL/GenBank/DDBJ whole genome shotgun (WGS) entry which is preliminary data.</text>
</comment>
<comment type="pathway">
    <text evidence="7">Protein modification; lipoprotein biosynthesis (diacylglyceryl transfer).</text>
</comment>
<feature type="transmembrane region" description="Helical" evidence="7">
    <location>
        <begin position="122"/>
        <end position="141"/>
    </location>
</feature>
<dbReference type="AlphaFoldDB" id="A0A4Q2UJ02"/>
<keyword evidence="4 7" id="KW-0812">Transmembrane</keyword>
<feature type="transmembrane region" description="Helical" evidence="7">
    <location>
        <begin position="20"/>
        <end position="44"/>
    </location>
</feature>
<evidence type="ECO:0000256" key="6">
    <source>
        <dbReference type="ARBA" id="ARBA00023136"/>
    </source>
</evidence>
<accession>A0A4Q2UJ02</accession>
<evidence type="ECO:0000313" key="9">
    <source>
        <dbReference type="Proteomes" id="UP000290407"/>
    </source>
</evidence>
<gene>
    <name evidence="7 8" type="primary">lgt</name>
    <name evidence="8" type="ORF">EQG79_28300</name>
</gene>
<organism evidence="8 9">
    <name type="scientific">Spirosoma sordidisoli</name>
    <dbReference type="NCBI Taxonomy" id="2502893"/>
    <lineage>
        <taxon>Bacteria</taxon>
        <taxon>Pseudomonadati</taxon>
        <taxon>Bacteroidota</taxon>
        <taxon>Cytophagia</taxon>
        <taxon>Cytophagales</taxon>
        <taxon>Cytophagaceae</taxon>
        <taxon>Spirosoma</taxon>
    </lineage>
</organism>
<feature type="transmembrane region" description="Helical" evidence="7">
    <location>
        <begin position="239"/>
        <end position="259"/>
    </location>
</feature>
<dbReference type="Pfam" id="PF01790">
    <property type="entry name" value="LGT"/>
    <property type="match status" value="1"/>
</dbReference>
<keyword evidence="3 7" id="KW-0808">Transferase</keyword>
<dbReference type="HAMAP" id="MF_01147">
    <property type="entry name" value="Lgt"/>
    <property type="match status" value="1"/>
</dbReference>
<evidence type="ECO:0000256" key="4">
    <source>
        <dbReference type="ARBA" id="ARBA00022692"/>
    </source>
</evidence>
<name>A0A4Q2UJ02_9BACT</name>
<evidence type="ECO:0000313" key="8">
    <source>
        <dbReference type="EMBL" id="RYC66739.1"/>
    </source>
</evidence>
<proteinExistence type="inferred from homology"/>
<dbReference type="Proteomes" id="UP000290407">
    <property type="component" value="Unassembled WGS sequence"/>
</dbReference>
<comment type="function">
    <text evidence="7">Catalyzes the transfer of the diacylglyceryl group from phosphatidylglycerol to the sulfhydryl group of the N-terminal cysteine of a prolipoprotein, the first step in the formation of mature lipoproteins.</text>
</comment>